<dbReference type="RefSeq" id="WP_197931907.1">
    <property type="nucleotide sequence ID" value="NZ_CP065682.1"/>
</dbReference>
<accession>A0A7T2TGM7</accession>
<evidence type="ECO:0000313" key="2">
    <source>
        <dbReference type="Proteomes" id="UP000594979"/>
    </source>
</evidence>
<reference evidence="1 2" key="1">
    <citation type="submission" date="2020-12" db="EMBL/GenBank/DDBJ databases">
        <title>FDA dAtabase for Regulatory Grade micrObial Sequences (FDA-ARGOS): Supporting development and validation of Infectious Disease Dx tests.</title>
        <authorList>
            <person name="Sproer C."/>
            <person name="Gronow S."/>
            <person name="Severitt S."/>
            <person name="Schroder I."/>
            <person name="Tallon L."/>
            <person name="Sadzewicz L."/>
            <person name="Zhao X."/>
            <person name="Boylan J."/>
            <person name="Ott S."/>
            <person name="Bowen H."/>
            <person name="Vavikolanu K."/>
            <person name="Mehta A."/>
            <person name="Aluvathingal J."/>
            <person name="Nadendla S."/>
            <person name="Lowell S."/>
            <person name="Myers T."/>
            <person name="Yan Y."/>
            <person name="Sichtig H."/>
        </authorList>
    </citation>
    <scope>NUCLEOTIDE SEQUENCE [LARGE SCALE GENOMIC DNA]</scope>
    <source>
        <strain evidence="1 2">FDAARGOS_902</strain>
    </source>
</reference>
<name>A0A7T2TGM7_9MICO</name>
<sequence>MALQNIPWAIGGGAENDVEGARLALYAATKGGRGIMAPRDLRVSALPTPGGAVRIHAGAAVTPNDYPGGAGQSYAVREISSTDFPVPATGSSGGAVRFLIIRINDEQYAGAKPTTPATDPRNAYQWVSALPTTVPHVPLVRLDQPANTATITNAMLTDIRQMADPKILPFGRSRASVASDQGMALNSKAAAGEWFPGDGTPTGARQEIYCPPWASAMYIEPSWYSVIYSPANVWGRCWINYGLSTSEGNYNGQPFPYNTQEFAWDAAEGRTQRQHWLGSDYRTIPASMRGQMLTFAFRARRHDSASGSNVVRMDALSGLSLKGLFFEVPDPSTE</sequence>
<dbReference type="AlphaFoldDB" id="A0A7T2TGM7"/>
<dbReference type="Proteomes" id="UP000594979">
    <property type="component" value="Chromosome"/>
</dbReference>
<proteinExistence type="predicted"/>
<protein>
    <submittedName>
        <fullName evidence="1">Uncharacterized protein</fullName>
    </submittedName>
</protein>
<dbReference type="EMBL" id="CP065682">
    <property type="protein sequence ID" value="QPS33459.1"/>
    <property type="molecule type" value="Genomic_DNA"/>
</dbReference>
<gene>
    <name evidence="1" type="ORF">I6G59_16245</name>
</gene>
<evidence type="ECO:0000313" key="1">
    <source>
        <dbReference type="EMBL" id="QPS33459.1"/>
    </source>
</evidence>
<dbReference type="KEGG" id="bcau:I6G59_16245"/>
<organism evidence="1 2">
    <name type="scientific">Brevibacterium casei</name>
    <dbReference type="NCBI Taxonomy" id="33889"/>
    <lineage>
        <taxon>Bacteria</taxon>
        <taxon>Bacillati</taxon>
        <taxon>Actinomycetota</taxon>
        <taxon>Actinomycetes</taxon>
        <taxon>Micrococcales</taxon>
        <taxon>Brevibacteriaceae</taxon>
        <taxon>Brevibacterium</taxon>
    </lineage>
</organism>